<gene>
    <name evidence="1" type="ORF">RJ53_04980</name>
</gene>
<evidence type="ECO:0000313" key="2">
    <source>
        <dbReference type="Proteomes" id="UP000730161"/>
    </source>
</evidence>
<dbReference type="Gene3D" id="3.40.50.10480">
    <property type="entry name" value="Probable brix-domain ribosomal biogenesis protein"/>
    <property type="match status" value="1"/>
</dbReference>
<keyword evidence="2" id="KW-1185">Reference proteome</keyword>
<reference evidence="1" key="1">
    <citation type="submission" date="2014-12" db="EMBL/GenBank/DDBJ databases">
        <authorList>
            <person name="Huang H.-H."/>
            <person name="Chen S.-C."/>
            <person name="Lai M.-C."/>
        </authorList>
    </citation>
    <scope>NUCLEOTIDE SEQUENCE</scope>
    <source>
        <strain evidence="1">K1F9705b</strain>
    </source>
</reference>
<organism evidence="1 2">
    <name type="scientific">Methanocalculus chunghsingensis</name>
    <dbReference type="NCBI Taxonomy" id="156457"/>
    <lineage>
        <taxon>Archaea</taxon>
        <taxon>Methanobacteriati</taxon>
        <taxon>Methanobacteriota</taxon>
        <taxon>Stenosarchaea group</taxon>
        <taxon>Methanomicrobia</taxon>
        <taxon>Methanomicrobiales</taxon>
        <taxon>Methanocalculaceae</taxon>
        <taxon>Methanocalculus</taxon>
    </lineage>
</organism>
<dbReference type="SUPFAM" id="SSF52954">
    <property type="entry name" value="Class II aaRS ABD-related"/>
    <property type="match status" value="1"/>
</dbReference>
<dbReference type="AlphaFoldDB" id="A0A8J7W9J8"/>
<dbReference type="RefSeq" id="WP_211530544.1">
    <property type="nucleotide sequence ID" value="NZ_JWHL01000005.1"/>
</dbReference>
<evidence type="ECO:0000313" key="1">
    <source>
        <dbReference type="EMBL" id="MBR1368897.1"/>
    </source>
</evidence>
<sequence length="132" mass="15178">MTILTTSRRPTPELRTFARDLAFALGCDHINRGKAGLRDLEVRDPVFIFLEKQQEKTMLRLEVEGEVKGEVIISTWSIESREGAMQRGIFVSDQSVYDLLARYVPVTLKDDAEGTITFDGRQRRLYRCQIAR</sequence>
<comment type="caution">
    <text evidence="1">The sequence shown here is derived from an EMBL/GenBank/DDBJ whole genome shotgun (WGS) entry which is preliminary data.</text>
</comment>
<accession>A0A8J7W9J8</accession>
<name>A0A8J7W9J8_9EURY</name>
<dbReference type="OrthoDB" id="117530at2157"/>
<proteinExistence type="predicted"/>
<dbReference type="EMBL" id="JWHL01000005">
    <property type="protein sequence ID" value="MBR1368897.1"/>
    <property type="molecule type" value="Genomic_DNA"/>
</dbReference>
<dbReference type="Proteomes" id="UP000730161">
    <property type="component" value="Unassembled WGS sequence"/>
</dbReference>
<protein>
    <submittedName>
        <fullName evidence="1">Uncharacterized protein</fullName>
    </submittedName>
</protein>